<dbReference type="PANTHER" id="PTHR31385:SF6">
    <property type="entry name" value="DUF220 DOMAIN-CONTAINING PROTEIN-RELATED"/>
    <property type="match status" value="1"/>
</dbReference>
<feature type="region of interest" description="Disordered" evidence="1">
    <location>
        <begin position="13"/>
        <end position="60"/>
    </location>
</feature>
<feature type="compositionally biased region" description="Basic and acidic residues" evidence="1">
    <location>
        <begin position="25"/>
        <end position="39"/>
    </location>
</feature>
<dbReference type="EMBL" id="CM002869">
    <property type="protein sequence ID" value="KFK44444.1"/>
    <property type="molecule type" value="Genomic_DNA"/>
</dbReference>
<keyword evidence="3" id="KW-1185">Reference proteome</keyword>
<proteinExistence type="predicted"/>
<accession>A0A087HQP2</accession>
<evidence type="ECO:0000313" key="3">
    <source>
        <dbReference type="Proteomes" id="UP000029120"/>
    </source>
</evidence>
<name>A0A087HQP2_ARAAL</name>
<dbReference type="OrthoDB" id="1112663at2759"/>
<dbReference type="AlphaFoldDB" id="A0A087HQP2"/>
<protein>
    <submittedName>
        <fullName evidence="2">Uncharacterized protein</fullName>
    </submittedName>
</protein>
<sequence length="132" mass="15132">MGVFPGFGAWISQNNQEPLNAESNRSQDVESKSVSDKASNKAPAKTRKEYYDNDEEERQDNLWHETEKKHPWYDAPPQVKVTKKNGLCHMHIEFTAGATPYSVFFFLTERATSPYFDIASGATIWKPNQARF</sequence>
<organism evidence="2 3">
    <name type="scientific">Arabis alpina</name>
    <name type="common">Alpine rock-cress</name>
    <dbReference type="NCBI Taxonomy" id="50452"/>
    <lineage>
        <taxon>Eukaryota</taxon>
        <taxon>Viridiplantae</taxon>
        <taxon>Streptophyta</taxon>
        <taxon>Embryophyta</taxon>
        <taxon>Tracheophyta</taxon>
        <taxon>Spermatophyta</taxon>
        <taxon>Magnoliopsida</taxon>
        <taxon>eudicotyledons</taxon>
        <taxon>Gunneridae</taxon>
        <taxon>Pentapetalae</taxon>
        <taxon>rosids</taxon>
        <taxon>malvids</taxon>
        <taxon>Brassicales</taxon>
        <taxon>Brassicaceae</taxon>
        <taxon>Arabideae</taxon>
        <taxon>Arabis</taxon>
    </lineage>
</organism>
<reference evidence="3" key="1">
    <citation type="journal article" date="2015" name="Nat. Plants">
        <title>Genome expansion of Arabis alpina linked with retrotransposition and reduced symmetric DNA methylation.</title>
        <authorList>
            <person name="Willing E.M."/>
            <person name="Rawat V."/>
            <person name="Mandakova T."/>
            <person name="Maumus F."/>
            <person name="James G.V."/>
            <person name="Nordstroem K.J."/>
            <person name="Becker C."/>
            <person name="Warthmann N."/>
            <person name="Chica C."/>
            <person name="Szarzynska B."/>
            <person name="Zytnicki M."/>
            <person name="Albani M.C."/>
            <person name="Kiefer C."/>
            <person name="Bergonzi S."/>
            <person name="Castaings L."/>
            <person name="Mateos J.L."/>
            <person name="Berns M.C."/>
            <person name="Bujdoso N."/>
            <person name="Piofczyk T."/>
            <person name="de Lorenzo L."/>
            <person name="Barrero-Sicilia C."/>
            <person name="Mateos I."/>
            <person name="Piednoel M."/>
            <person name="Hagmann J."/>
            <person name="Chen-Min-Tao R."/>
            <person name="Iglesias-Fernandez R."/>
            <person name="Schuster S.C."/>
            <person name="Alonso-Blanco C."/>
            <person name="Roudier F."/>
            <person name="Carbonero P."/>
            <person name="Paz-Ares J."/>
            <person name="Davis S.J."/>
            <person name="Pecinka A."/>
            <person name="Quesneville H."/>
            <person name="Colot V."/>
            <person name="Lysak M.A."/>
            <person name="Weigel D."/>
            <person name="Coupland G."/>
            <person name="Schneeberger K."/>
        </authorList>
    </citation>
    <scope>NUCLEOTIDE SEQUENCE [LARGE SCALE GENOMIC DNA]</scope>
    <source>
        <strain evidence="3">cv. Pajares</strain>
    </source>
</reference>
<evidence type="ECO:0000313" key="2">
    <source>
        <dbReference type="EMBL" id="KFK44444.1"/>
    </source>
</evidence>
<gene>
    <name evidence="2" type="ordered locus">AALP_Aa1g257200</name>
</gene>
<evidence type="ECO:0000256" key="1">
    <source>
        <dbReference type="SAM" id="MobiDB-lite"/>
    </source>
</evidence>
<dbReference type="Gramene" id="KFK44444">
    <property type="protein sequence ID" value="KFK44444"/>
    <property type="gene ID" value="AALP_AA1G257200"/>
</dbReference>
<dbReference type="Proteomes" id="UP000029120">
    <property type="component" value="Chromosome 1"/>
</dbReference>
<dbReference type="PANTHER" id="PTHR31385">
    <property type="entry name" value="PUTATIVE (DUF220)-RELATED"/>
    <property type="match status" value="1"/>
</dbReference>
<feature type="compositionally biased region" description="Polar residues" evidence="1">
    <location>
        <begin position="13"/>
        <end position="24"/>
    </location>
</feature>